<feature type="domain" description="Major facilitator superfamily (MFS) profile" evidence="3">
    <location>
        <begin position="1"/>
        <end position="156"/>
    </location>
</feature>
<dbReference type="InterPro" id="IPR020846">
    <property type="entry name" value="MFS_dom"/>
</dbReference>
<feature type="non-terminal residue" evidence="4">
    <location>
        <position position="156"/>
    </location>
</feature>
<dbReference type="Pfam" id="PF07690">
    <property type="entry name" value="MFS_1"/>
    <property type="match status" value="1"/>
</dbReference>
<evidence type="ECO:0000259" key="3">
    <source>
        <dbReference type="PROSITE" id="PS50850"/>
    </source>
</evidence>
<gene>
    <name evidence="4" type="ORF">M9458_016456</name>
</gene>
<dbReference type="SUPFAM" id="SSF103473">
    <property type="entry name" value="MFS general substrate transporter"/>
    <property type="match status" value="1"/>
</dbReference>
<dbReference type="AlphaFoldDB" id="A0ABD0QU63"/>
<protein>
    <recommendedName>
        <fullName evidence="3">Major facilitator superfamily (MFS) profile domain-containing protein</fullName>
    </recommendedName>
</protein>
<feature type="transmembrane region" description="Helical" evidence="2">
    <location>
        <begin position="62"/>
        <end position="83"/>
    </location>
</feature>
<dbReference type="PROSITE" id="PS50850">
    <property type="entry name" value="MFS"/>
    <property type="match status" value="1"/>
</dbReference>
<evidence type="ECO:0000256" key="2">
    <source>
        <dbReference type="SAM" id="Phobius"/>
    </source>
</evidence>
<dbReference type="GO" id="GO:0016020">
    <property type="term" value="C:membrane"/>
    <property type="evidence" value="ECO:0007669"/>
    <property type="project" value="UniProtKB-SubCell"/>
</dbReference>
<dbReference type="Proteomes" id="UP001529510">
    <property type="component" value="Unassembled WGS sequence"/>
</dbReference>
<keyword evidence="2" id="KW-1133">Transmembrane helix</keyword>
<feature type="transmembrane region" description="Helical" evidence="2">
    <location>
        <begin position="95"/>
        <end position="116"/>
    </location>
</feature>
<comment type="caution">
    <text evidence="4">The sequence shown here is derived from an EMBL/GenBank/DDBJ whole genome shotgun (WGS) entry which is preliminary data.</text>
</comment>
<evidence type="ECO:0000256" key="1">
    <source>
        <dbReference type="ARBA" id="ARBA00004141"/>
    </source>
</evidence>
<dbReference type="PANTHER" id="PTHR11360:SF19">
    <property type="entry name" value="MONOCARBOXYLATE TRANSPORTER 13"/>
    <property type="match status" value="1"/>
</dbReference>
<comment type="subcellular location">
    <subcellularLocation>
        <location evidence="1">Membrane</location>
        <topology evidence="1">Multi-pass membrane protein</topology>
    </subcellularLocation>
</comment>
<feature type="transmembrane region" description="Helical" evidence="2">
    <location>
        <begin position="122"/>
        <end position="145"/>
    </location>
</feature>
<dbReference type="InterPro" id="IPR011701">
    <property type="entry name" value="MFS"/>
</dbReference>
<keyword evidence="5" id="KW-1185">Reference proteome</keyword>
<dbReference type="PANTHER" id="PTHR11360">
    <property type="entry name" value="MONOCARBOXYLATE TRANSPORTER"/>
    <property type="match status" value="1"/>
</dbReference>
<feature type="non-terminal residue" evidence="4">
    <location>
        <position position="1"/>
    </location>
</feature>
<dbReference type="Gene3D" id="1.20.1250.20">
    <property type="entry name" value="MFS general substrate transporter like domains"/>
    <property type="match status" value="1"/>
</dbReference>
<evidence type="ECO:0000313" key="4">
    <source>
        <dbReference type="EMBL" id="KAL0189357.1"/>
    </source>
</evidence>
<keyword evidence="2" id="KW-0472">Membrane</keyword>
<dbReference type="InterPro" id="IPR036259">
    <property type="entry name" value="MFS_trans_sf"/>
</dbReference>
<evidence type="ECO:0000313" key="5">
    <source>
        <dbReference type="Proteomes" id="UP001529510"/>
    </source>
</evidence>
<proteinExistence type="predicted"/>
<reference evidence="4 5" key="1">
    <citation type="submission" date="2024-05" db="EMBL/GenBank/DDBJ databases">
        <title>Genome sequencing and assembly of Indian major carp, Cirrhinus mrigala (Hamilton, 1822).</title>
        <authorList>
            <person name="Mohindra V."/>
            <person name="Chowdhury L.M."/>
            <person name="Lal K."/>
            <person name="Jena J.K."/>
        </authorList>
    </citation>
    <scope>NUCLEOTIDE SEQUENCE [LARGE SCALE GENOMIC DNA]</scope>
    <source>
        <strain evidence="4">CM1030</strain>
        <tissue evidence="4">Blood</tissue>
    </source>
</reference>
<feature type="transmembrane region" description="Helical" evidence="2">
    <location>
        <begin position="12"/>
        <end position="38"/>
    </location>
</feature>
<dbReference type="InterPro" id="IPR050327">
    <property type="entry name" value="Proton-linked_MCT"/>
</dbReference>
<dbReference type="EMBL" id="JAMKFB020000007">
    <property type="protein sequence ID" value="KAL0189357.1"/>
    <property type="molecule type" value="Genomic_DNA"/>
</dbReference>
<organism evidence="4 5">
    <name type="scientific">Cirrhinus mrigala</name>
    <name type="common">Mrigala</name>
    <dbReference type="NCBI Taxonomy" id="683832"/>
    <lineage>
        <taxon>Eukaryota</taxon>
        <taxon>Metazoa</taxon>
        <taxon>Chordata</taxon>
        <taxon>Craniata</taxon>
        <taxon>Vertebrata</taxon>
        <taxon>Euteleostomi</taxon>
        <taxon>Actinopterygii</taxon>
        <taxon>Neopterygii</taxon>
        <taxon>Teleostei</taxon>
        <taxon>Ostariophysi</taxon>
        <taxon>Cypriniformes</taxon>
        <taxon>Cyprinidae</taxon>
        <taxon>Labeoninae</taxon>
        <taxon>Labeonini</taxon>
        <taxon>Cirrhinus</taxon>
    </lineage>
</organism>
<name>A0ABD0QU63_CIRMR</name>
<accession>A0ABD0QU63</accession>
<keyword evidence="2" id="KW-0812">Transmembrane</keyword>
<sequence length="156" mass="16563">AAASNVFGTRPVVMLGGFLSGLGFILASQATSLLHLYLTMGLISGRCSLTTTNQCQDPDSCFYTLCLFLSGIGWALIFTPTVASVMQYFAVRRSLAMGLGFTGIGLSSFAFSPLFQYLVEAYAWRGALLVLGGLSFNMIACGAVIRPLGKPKVVLK</sequence>